<dbReference type="STRING" id="1121279.SAMN02745887_03193"/>
<dbReference type="AlphaFoldDB" id="A0A1K2HPV2"/>
<proteinExistence type="predicted"/>
<sequence length="261" mass="27930">MSRLKAERLTLGLGAQRIALLGESTRIVLEQPPDAAGFAALQAALAQPARKTWLAPRLQVCVADSLLRYWLVQPPANVASLAVLQAVAEARFSQLFGSAPAGWRLRADWQLAQPFIACALPEVLCHSVQALAQQQGWRLDGIAPAALSALNRVAGQIPDDGWLGVAHGLDLLYGLRLAGQWHSLRLISFDAVPSPAALLERLQGEARRLAVAGDSLPSSWLWLGEAGWLPRGERFGDWRSQRLGQGAAPAQALQLALGASA</sequence>
<gene>
    <name evidence="1" type="ORF">SAMN02745887_03193</name>
</gene>
<organism evidence="1 2">
    <name type="scientific">Chitinimonas taiwanensis DSM 18899</name>
    <dbReference type="NCBI Taxonomy" id="1121279"/>
    <lineage>
        <taxon>Bacteria</taxon>
        <taxon>Pseudomonadati</taxon>
        <taxon>Pseudomonadota</taxon>
        <taxon>Betaproteobacteria</taxon>
        <taxon>Neisseriales</taxon>
        <taxon>Chitinibacteraceae</taxon>
        <taxon>Chitinimonas</taxon>
    </lineage>
</organism>
<dbReference type="Proteomes" id="UP000186513">
    <property type="component" value="Unassembled WGS sequence"/>
</dbReference>
<keyword evidence="2" id="KW-1185">Reference proteome</keyword>
<dbReference type="EMBL" id="FPKR01000013">
    <property type="protein sequence ID" value="SFZ78798.1"/>
    <property type="molecule type" value="Genomic_DNA"/>
</dbReference>
<dbReference type="OrthoDB" id="9111805at2"/>
<reference evidence="1 2" key="1">
    <citation type="submission" date="2016-11" db="EMBL/GenBank/DDBJ databases">
        <authorList>
            <person name="Jaros S."/>
            <person name="Januszkiewicz K."/>
            <person name="Wedrychowicz H."/>
        </authorList>
    </citation>
    <scope>NUCLEOTIDE SEQUENCE [LARGE SCALE GENOMIC DNA]</scope>
    <source>
        <strain evidence="1 2">DSM 18899</strain>
    </source>
</reference>
<evidence type="ECO:0000313" key="1">
    <source>
        <dbReference type="EMBL" id="SFZ78798.1"/>
    </source>
</evidence>
<dbReference type="RefSeq" id="WP_072429679.1">
    <property type="nucleotide sequence ID" value="NZ_FPKR01000013.1"/>
</dbReference>
<accession>A0A1K2HPV2</accession>
<name>A0A1K2HPV2_9NEIS</name>
<protein>
    <submittedName>
        <fullName evidence="1">Uncharacterized protein</fullName>
    </submittedName>
</protein>
<evidence type="ECO:0000313" key="2">
    <source>
        <dbReference type="Proteomes" id="UP000186513"/>
    </source>
</evidence>